<protein>
    <submittedName>
        <fullName evidence="1">Uncharacterized protein</fullName>
    </submittedName>
</protein>
<dbReference type="EMBL" id="CAIIXF020000005">
    <property type="protein sequence ID" value="CAH1784056.1"/>
    <property type="molecule type" value="Genomic_DNA"/>
</dbReference>
<comment type="caution">
    <text evidence="1">The sequence shown here is derived from an EMBL/GenBank/DDBJ whole genome shotgun (WGS) entry which is preliminary data.</text>
</comment>
<dbReference type="PROSITE" id="PS50017">
    <property type="entry name" value="DEATH_DOMAIN"/>
    <property type="match status" value="1"/>
</dbReference>
<organism evidence="1 2">
    <name type="scientific">Owenia fusiformis</name>
    <name type="common">Polychaete worm</name>
    <dbReference type="NCBI Taxonomy" id="6347"/>
    <lineage>
        <taxon>Eukaryota</taxon>
        <taxon>Metazoa</taxon>
        <taxon>Spiralia</taxon>
        <taxon>Lophotrochozoa</taxon>
        <taxon>Annelida</taxon>
        <taxon>Polychaeta</taxon>
        <taxon>Sedentaria</taxon>
        <taxon>Canalipalpata</taxon>
        <taxon>Sabellida</taxon>
        <taxon>Oweniida</taxon>
        <taxon>Oweniidae</taxon>
        <taxon>Owenia</taxon>
    </lineage>
</organism>
<dbReference type="Gene3D" id="1.10.533.10">
    <property type="entry name" value="Death Domain, Fas"/>
    <property type="match status" value="1"/>
</dbReference>
<reference evidence="1" key="1">
    <citation type="submission" date="2022-03" db="EMBL/GenBank/DDBJ databases">
        <authorList>
            <person name="Martin C."/>
        </authorList>
    </citation>
    <scope>NUCLEOTIDE SEQUENCE</scope>
</reference>
<dbReference type="Proteomes" id="UP000749559">
    <property type="component" value="Unassembled WGS sequence"/>
</dbReference>
<dbReference type="AlphaFoldDB" id="A0A8J1T6G6"/>
<dbReference type="OrthoDB" id="6281858at2759"/>
<name>A0A8J1T6G6_OWEFU</name>
<gene>
    <name evidence="1" type="ORF">OFUS_LOCUS10314</name>
</gene>
<evidence type="ECO:0000313" key="2">
    <source>
        <dbReference type="Proteomes" id="UP000749559"/>
    </source>
</evidence>
<dbReference type="SUPFAM" id="SSF47986">
    <property type="entry name" value="DEATH domain"/>
    <property type="match status" value="1"/>
</dbReference>
<accession>A0A8J1T6G6</accession>
<dbReference type="GO" id="GO:0007165">
    <property type="term" value="P:signal transduction"/>
    <property type="evidence" value="ECO:0007669"/>
    <property type="project" value="InterPro"/>
</dbReference>
<proteinExistence type="predicted"/>
<dbReference type="InterPro" id="IPR000488">
    <property type="entry name" value="Death_dom"/>
</dbReference>
<dbReference type="InterPro" id="IPR011029">
    <property type="entry name" value="DEATH-like_dom_sf"/>
</dbReference>
<evidence type="ECO:0000313" key="1">
    <source>
        <dbReference type="EMBL" id="CAH1784056.1"/>
    </source>
</evidence>
<keyword evidence="2" id="KW-1185">Reference proteome</keyword>
<sequence>MADIEDKPQKPKEAAVLTEGSLGYLAKEIPDPIILGMYLNIPNTRLVDYTIDPSSQANVADMSRKVLMFWKQMRETAKEKDKVADLDRALRSSGKHDLAETLLNKHQDGMELTPDCFAL</sequence>